<proteinExistence type="inferred from homology"/>
<dbReference type="GO" id="GO:0007411">
    <property type="term" value="P:axon guidance"/>
    <property type="evidence" value="ECO:0007669"/>
    <property type="project" value="TreeGrafter"/>
</dbReference>
<evidence type="ECO:0000259" key="18">
    <source>
        <dbReference type="PROSITE" id="PS51145"/>
    </source>
</evidence>
<dbReference type="Pfam" id="PF25609">
    <property type="entry name" value="Unc5_NetrinR_N"/>
    <property type="match status" value="1"/>
</dbReference>
<keyword evidence="9 14" id="KW-0472">Membrane</keyword>
<dbReference type="PANTHER" id="PTHR12582:SF5">
    <property type="entry name" value="NETRIN RECEPTOR UNC5D"/>
    <property type="match status" value="1"/>
</dbReference>
<comment type="similarity">
    <text evidence="2 14">Belongs to the unc-5 family.</text>
</comment>
<evidence type="ECO:0000256" key="13">
    <source>
        <dbReference type="ARBA" id="ARBA00023319"/>
    </source>
</evidence>
<dbReference type="Pfam" id="PF00791">
    <property type="entry name" value="ZU5"/>
    <property type="match status" value="1"/>
</dbReference>
<dbReference type="SUPFAM" id="SSF82895">
    <property type="entry name" value="TSP-1 type 1 repeat"/>
    <property type="match status" value="2"/>
</dbReference>
<dbReference type="InterPro" id="IPR037936">
    <property type="entry name" value="UNC5A-D"/>
</dbReference>
<evidence type="ECO:0000256" key="5">
    <source>
        <dbReference type="ARBA" id="ARBA00022692"/>
    </source>
</evidence>
<keyword evidence="5 14" id="KW-0812">Transmembrane</keyword>
<dbReference type="Pfam" id="PF17217">
    <property type="entry name" value="UPA"/>
    <property type="match status" value="1"/>
</dbReference>
<dbReference type="Gene3D" id="2.60.220.30">
    <property type="match status" value="1"/>
</dbReference>
<dbReference type="Proteomes" id="UP000694565">
    <property type="component" value="Unplaced"/>
</dbReference>
<dbReference type="FunFam" id="2.20.100.10:FF:000002">
    <property type="entry name" value="Unc-5 netrin receptor C"/>
    <property type="match status" value="1"/>
</dbReference>
<evidence type="ECO:0000256" key="3">
    <source>
        <dbReference type="ARBA" id="ARBA00022473"/>
    </source>
</evidence>
<evidence type="ECO:0000256" key="15">
    <source>
        <dbReference type="SAM" id="MobiDB-lite"/>
    </source>
</evidence>
<dbReference type="GO" id="GO:0005042">
    <property type="term" value="F:netrin receptor activity"/>
    <property type="evidence" value="ECO:0007669"/>
    <property type="project" value="UniProtKB-UniRule"/>
</dbReference>
<dbReference type="GeneTree" id="ENSGT00950000182815"/>
<evidence type="ECO:0000256" key="11">
    <source>
        <dbReference type="ARBA" id="ARBA00023170"/>
    </source>
</evidence>
<dbReference type="InterPro" id="IPR000884">
    <property type="entry name" value="TSP1_rpt"/>
</dbReference>
<reference evidence="19" key="1">
    <citation type="submission" date="2025-08" db="UniProtKB">
        <authorList>
            <consortium name="Ensembl"/>
        </authorList>
    </citation>
    <scope>IDENTIFICATION</scope>
</reference>
<evidence type="ECO:0000256" key="14">
    <source>
        <dbReference type="RuleBase" id="RU367033"/>
    </source>
</evidence>
<dbReference type="InterPro" id="IPR003599">
    <property type="entry name" value="Ig_sub"/>
</dbReference>
<name>A0A8C2WGJ8_CYCLU</name>
<dbReference type="PROSITE" id="PS51145">
    <property type="entry name" value="ZU5"/>
    <property type="match status" value="1"/>
</dbReference>
<dbReference type="PRINTS" id="PR01705">
    <property type="entry name" value="TSP1REPEAT"/>
</dbReference>
<evidence type="ECO:0000256" key="12">
    <source>
        <dbReference type="ARBA" id="ARBA00023180"/>
    </source>
</evidence>
<dbReference type="InterPro" id="IPR013098">
    <property type="entry name" value="Ig_I-set"/>
</dbReference>
<feature type="domain" description="Ig-like" evidence="17">
    <location>
        <begin position="25"/>
        <end position="191"/>
    </location>
</feature>
<dbReference type="FunFam" id="1.10.533.10:FF:000001">
    <property type="entry name" value="Unc-5 netrin receptor B"/>
    <property type="match status" value="1"/>
</dbReference>
<keyword evidence="6" id="KW-0732">Signal</keyword>
<dbReference type="PROSITE" id="PS50835">
    <property type="entry name" value="IG_LIKE"/>
    <property type="match status" value="1"/>
</dbReference>
<feature type="transmembrane region" description="Helical" evidence="14">
    <location>
        <begin position="323"/>
        <end position="346"/>
    </location>
</feature>
<feature type="domain" description="Death" evidence="16">
    <location>
        <begin position="811"/>
        <end position="866"/>
    </location>
</feature>
<dbReference type="AlphaFoldDB" id="A0A8C2WGJ8"/>
<organism evidence="19 20">
    <name type="scientific">Cyclopterus lumpus</name>
    <name type="common">Lumpsucker</name>
    <dbReference type="NCBI Taxonomy" id="8103"/>
    <lineage>
        <taxon>Eukaryota</taxon>
        <taxon>Metazoa</taxon>
        <taxon>Chordata</taxon>
        <taxon>Craniata</taxon>
        <taxon>Vertebrata</taxon>
        <taxon>Euteleostomi</taxon>
        <taxon>Actinopterygii</taxon>
        <taxon>Neopterygii</taxon>
        <taxon>Teleostei</taxon>
        <taxon>Neoteleostei</taxon>
        <taxon>Acanthomorphata</taxon>
        <taxon>Eupercaria</taxon>
        <taxon>Perciformes</taxon>
        <taxon>Cottioidei</taxon>
        <taxon>Cottales</taxon>
        <taxon>Cyclopteridae</taxon>
        <taxon>Cyclopterus</taxon>
    </lineage>
</organism>
<evidence type="ECO:0000256" key="2">
    <source>
        <dbReference type="ARBA" id="ARBA00009844"/>
    </source>
</evidence>
<dbReference type="Ensembl" id="ENSCLMT00005004154.1">
    <property type="protein sequence ID" value="ENSCLMP00005003820.1"/>
    <property type="gene ID" value="ENSCLMG00005002056.1"/>
</dbReference>
<keyword evidence="10" id="KW-1015">Disulfide bond</keyword>
<dbReference type="PANTHER" id="PTHR12582">
    <property type="entry name" value="NETRIN RECEPTOR UNC5"/>
    <property type="match status" value="1"/>
</dbReference>
<evidence type="ECO:0000256" key="10">
    <source>
        <dbReference type="ARBA" id="ARBA00023157"/>
    </source>
</evidence>
<keyword evidence="7" id="KW-0677">Repeat</keyword>
<dbReference type="InterPro" id="IPR000906">
    <property type="entry name" value="ZU5_dom"/>
</dbReference>
<evidence type="ECO:0000256" key="1">
    <source>
        <dbReference type="ARBA" id="ARBA00004251"/>
    </source>
</evidence>
<evidence type="ECO:0000256" key="4">
    <source>
        <dbReference type="ARBA" id="ARBA00022475"/>
    </source>
</evidence>
<keyword evidence="8 14" id="KW-1133">Transmembrane helix</keyword>
<accession>A0A8C2WGJ8</accession>
<keyword evidence="11 14" id="KW-0675">Receptor</keyword>
<feature type="region of interest" description="Disordered" evidence="15">
    <location>
        <begin position="867"/>
        <end position="890"/>
    </location>
</feature>
<dbReference type="PROSITE" id="PS50092">
    <property type="entry name" value="TSP1"/>
    <property type="match status" value="2"/>
</dbReference>
<protein>
    <recommendedName>
        <fullName evidence="14">Netrin receptor UNC5</fullName>
    </recommendedName>
</protein>
<evidence type="ECO:0000259" key="17">
    <source>
        <dbReference type="PROSITE" id="PS50835"/>
    </source>
</evidence>
<evidence type="ECO:0000256" key="6">
    <source>
        <dbReference type="ARBA" id="ARBA00022729"/>
    </source>
</evidence>
<evidence type="ECO:0000256" key="7">
    <source>
        <dbReference type="ARBA" id="ARBA00022737"/>
    </source>
</evidence>
<feature type="domain" description="ZU5" evidence="18">
    <location>
        <begin position="480"/>
        <end position="621"/>
    </location>
</feature>
<reference evidence="19" key="2">
    <citation type="submission" date="2025-09" db="UniProtKB">
        <authorList>
            <consortium name="Ensembl"/>
        </authorList>
    </citation>
    <scope>IDENTIFICATION</scope>
</reference>
<sequence length="890" mass="98536">IICWFAGATGDAQPDALPSVQGTLPHFIQEPEDAYIVKSNPIKLRCRAAPALQIFFKCNGEWVHQNEHFSQEYKDLNTGLKVREVMINVSRQQVEDFHGPEDYWCLCVAWSHLGTSKSRKATARIACEVIFIVVVWLKNEELLSSLTDDNIDTRADHNLIINEARLSDSGNYTCLASNIVAKRRSATATVIVFVNGGWSLWTEWSPCNVPCGRGVQKRSRTCTNPAPLNGGAFCEGMSVQKITCNALCPIDGGWDEWSEWTVCSSQCEKLRSRECNSPAPRHRGRMCEGNREATENCTDGLCTQNRKLLHDVKPQSMDGSNDVALYSGLGAGIIAVAILVVAVMLYRKNHSEYGVDVIDSSALTGGFQSFNFKTTRQGNPLLLNSSMQPDLTVGRTYSTPLCFQDSTDKELFDPLPDIKVKVQSSFMVSLGVAERAEFHAKGPAETFPRDLSRDYSAIADRRKKGLLTLNGPFSAGKEQLRTNGVFGHLGGRLVVPNAGVSLLVPHGAVAENMSWEMHMVINQGEASVQTLEGCEILLGPEVTYGPPALDLFTPVAMTIAHCAEVDTENWNIQLKRKTQDSKWEEVMSVDEECTSCYCLLDSTSCHLLLEQPGSYALVGEPLTQAAVKRLKLAVFGSMEAGSMSYSLRVYCVDDTPHAFQGVVAAEKTRGGQLLEEPKMLPFRANTFSLQVSIQDVPQFLWSIKPFTTCQEFSFPQVWCSNQQPLHCAFSLERYSPATAQLSCKISVRQVKGHEQILQVYTAVAETEKESVPFFMQTDCTITSQTGPKAFKIPSSIRQRICATFDTANAKGKDWQLLAQKLHLDRNLGYFAKQRSPSAVILSLWEARHQDTADLDSLASALEEIGKIHSKNSPKDQDEPESDFNHVRDGL</sequence>
<keyword evidence="20" id="KW-1185">Reference proteome</keyword>
<dbReference type="Gene3D" id="2.60.40.10">
    <property type="entry name" value="Immunoglobulins"/>
    <property type="match status" value="2"/>
</dbReference>
<comment type="function">
    <text evidence="14">Receptor for netrin required for axon guidance. Mediates axon repulsion of neuronal growth cones in the developing nervous system upon ligand binding.</text>
</comment>
<evidence type="ECO:0000259" key="16">
    <source>
        <dbReference type="PROSITE" id="PS50017"/>
    </source>
</evidence>
<dbReference type="PROSITE" id="PS50017">
    <property type="entry name" value="DEATH_DOMAIN"/>
    <property type="match status" value="1"/>
</dbReference>
<comment type="subcellular location">
    <subcellularLocation>
        <location evidence="1 14">Cell membrane</location>
        <topology evidence="1 14">Single-pass type I membrane protein</topology>
    </subcellularLocation>
</comment>
<dbReference type="InterPro" id="IPR057755">
    <property type="entry name" value="UNC5A-D-like_N"/>
</dbReference>
<dbReference type="Gene3D" id="2.20.100.10">
    <property type="entry name" value="Thrombospondin type-1 (TSP1) repeat"/>
    <property type="match status" value="2"/>
</dbReference>
<dbReference type="SMART" id="SM00005">
    <property type="entry name" value="DEATH"/>
    <property type="match status" value="1"/>
</dbReference>
<dbReference type="InterPro" id="IPR011029">
    <property type="entry name" value="DEATH-like_dom_sf"/>
</dbReference>
<evidence type="ECO:0000256" key="8">
    <source>
        <dbReference type="ARBA" id="ARBA00022989"/>
    </source>
</evidence>
<keyword evidence="13 14" id="KW-0393">Immunoglobulin domain</keyword>
<dbReference type="InterPro" id="IPR000488">
    <property type="entry name" value="Death_dom"/>
</dbReference>
<keyword evidence="12" id="KW-0325">Glycoprotein</keyword>
<evidence type="ECO:0000256" key="9">
    <source>
        <dbReference type="ARBA" id="ARBA00023136"/>
    </source>
</evidence>
<dbReference type="SUPFAM" id="SSF47986">
    <property type="entry name" value="DEATH domain"/>
    <property type="match status" value="1"/>
</dbReference>
<dbReference type="Pfam" id="PF00531">
    <property type="entry name" value="Death"/>
    <property type="match status" value="1"/>
</dbReference>
<dbReference type="Pfam" id="PF00090">
    <property type="entry name" value="TSP_1"/>
    <property type="match status" value="2"/>
</dbReference>
<dbReference type="FunFam" id="2.20.100.10:FF:000008">
    <property type="entry name" value="Unc-5 netrin receptor C"/>
    <property type="match status" value="1"/>
</dbReference>
<dbReference type="InterPro" id="IPR007110">
    <property type="entry name" value="Ig-like_dom"/>
</dbReference>
<dbReference type="SMART" id="SM00209">
    <property type="entry name" value="TSP1"/>
    <property type="match status" value="2"/>
</dbReference>
<keyword evidence="4" id="KW-1003">Cell membrane</keyword>
<dbReference type="InterPro" id="IPR033772">
    <property type="entry name" value="UPA"/>
</dbReference>
<dbReference type="SMART" id="SM00409">
    <property type="entry name" value="IG"/>
    <property type="match status" value="1"/>
</dbReference>
<feature type="compositionally biased region" description="Basic and acidic residues" evidence="15">
    <location>
        <begin position="872"/>
        <end position="890"/>
    </location>
</feature>
<dbReference type="InterPro" id="IPR013783">
    <property type="entry name" value="Ig-like_fold"/>
</dbReference>
<keyword evidence="3 14" id="KW-0217">Developmental protein</keyword>
<dbReference type="Pfam" id="PF07679">
    <property type="entry name" value="I-set"/>
    <property type="match status" value="1"/>
</dbReference>
<dbReference type="FunFam" id="2.60.220.30:FF:000006">
    <property type="entry name" value="Unc-5 netrin receptor D"/>
    <property type="match status" value="1"/>
</dbReference>
<dbReference type="Gene3D" id="1.10.533.10">
    <property type="entry name" value="Death Domain, Fas"/>
    <property type="match status" value="1"/>
</dbReference>
<evidence type="ECO:0000313" key="20">
    <source>
        <dbReference type="Proteomes" id="UP000694565"/>
    </source>
</evidence>
<dbReference type="SUPFAM" id="SSF48726">
    <property type="entry name" value="Immunoglobulin"/>
    <property type="match status" value="1"/>
</dbReference>
<evidence type="ECO:0000313" key="19">
    <source>
        <dbReference type="Ensembl" id="ENSCLMP00005003820.1"/>
    </source>
</evidence>
<dbReference type="FunFam" id="2.60.40.10:FF:000037">
    <property type="entry name" value="Unc-5 netrin receptor C"/>
    <property type="match status" value="1"/>
</dbReference>
<dbReference type="GO" id="GO:0005886">
    <property type="term" value="C:plasma membrane"/>
    <property type="evidence" value="ECO:0007669"/>
    <property type="project" value="UniProtKB-SubCell"/>
</dbReference>
<dbReference type="SMART" id="SM00218">
    <property type="entry name" value="ZU5"/>
    <property type="match status" value="1"/>
</dbReference>
<dbReference type="InterPro" id="IPR036179">
    <property type="entry name" value="Ig-like_dom_sf"/>
</dbReference>
<dbReference type="InterPro" id="IPR036383">
    <property type="entry name" value="TSP1_rpt_sf"/>
</dbReference>